<dbReference type="GeneID" id="116668142"/>
<dbReference type="RefSeq" id="XP_032350639.1">
    <property type="nucleotide sequence ID" value="XM_032494748.1"/>
</dbReference>
<evidence type="ECO:0000313" key="8">
    <source>
        <dbReference type="RefSeq" id="XP_032350643.1"/>
    </source>
</evidence>
<dbReference type="Proteomes" id="UP000694856">
    <property type="component" value="Chromosome 13"/>
</dbReference>
<evidence type="ECO:0000313" key="7">
    <source>
        <dbReference type="RefSeq" id="XP_032350642.1"/>
    </source>
</evidence>
<feature type="repeat" description="ANK" evidence="1">
    <location>
        <begin position="70"/>
        <end position="102"/>
    </location>
</feature>
<name>A0A8B8U8S8_CAMFR</name>
<dbReference type="RefSeq" id="XP_032350641.1">
    <property type="nucleotide sequence ID" value="XM_032494750.1"/>
</dbReference>
<dbReference type="AlphaFoldDB" id="A0A8B8U8S8"/>
<feature type="repeat" description="ANK" evidence="1">
    <location>
        <begin position="169"/>
        <end position="201"/>
    </location>
</feature>
<evidence type="ECO:0000313" key="11">
    <source>
        <dbReference type="RefSeq" id="XP_032350646.1"/>
    </source>
</evidence>
<dbReference type="SMART" id="SM00248">
    <property type="entry name" value="ANK"/>
    <property type="match status" value="6"/>
</dbReference>
<dbReference type="InterPro" id="IPR002110">
    <property type="entry name" value="Ankyrin_rpt"/>
</dbReference>
<keyword evidence="1" id="KW-0040">ANK repeat</keyword>
<dbReference type="RefSeq" id="XP_032350640.1">
    <property type="nucleotide sequence ID" value="XM_032494749.1"/>
</dbReference>
<keyword evidence="3" id="KW-1185">Reference proteome</keyword>
<dbReference type="SUPFAM" id="SSF48403">
    <property type="entry name" value="Ankyrin repeat"/>
    <property type="match status" value="1"/>
</dbReference>
<evidence type="ECO:0000313" key="9">
    <source>
        <dbReference type="RefSeq" id="XP_032350644.1"/>
    </source>
</evidence>
<organism evidence="3 7">
    <name type="scientific">Camelus ferus</name>
    <name type="common">Wild bactrian camel</name>
    <name type="synonym">Camelus bactrianus ferus</name>
    <dbReference type="NCBI Taxonomy" id="419612"/>
    <lineage>
        <taxon>Eukaryota</taxon>
        <taxon>Metazoa</taxon>
        <taxon>Chordata</taxon>
        <taxon>Craniata</taxon>
        <taxon>Vertebrata</taxon>
        <taxon>Euteleostomi</taxon>
        <taxon>Mammalia</taxon>
        <taxon>Eutheria</taxon>
        <taxon>Laurasiatheria</taxon>
        <taxon>Artiodactyla</taxon>
        <taxon>Tylopoda</taxon>
        <taxon>Camelidae</taxon>
        <taxon>Camelus</taxon>
    </lineage>
</organism>
<reference evidence="4 5" key="1">
    <citation type="submission" date="2025-04" db="UniProtKB">
        <authorList>
            <consortium name="RefSeq"/>
        </authorList>
    </citation>
    <scope>IDENTIFICATION</scope>
    <source>
        <tissue evidence="4 5">Ear skin</tissue>
    </source>
</reference>
<dbReference type="PROSITE" id="PS50297">
    <property type="entry name" value="ANK_REP_REGION"/>
    <property type="match status" value="3"/>
</dbReference>
<feature type="compositionally biased region" description="Polar residues" evidence="2">
    <location>
        <begin position="268"/>
        <end position="290"/>
    </location>
</feature>
<dbReference type="RefSeq" id="XP_032350645.1">
    <property type="nucleotide sequence ID" value="XM_032494754.1"/>
</dbReference>
<accession>A0A8B8U8S8</accession>
<dbReference type="Pfam" id="PF12796">
    <property type="entry name" value="Ank_2"/>
    <property type="match status" value="1"/>
</dbReference>
<dbReference type="PRINTS" id="PR01415">
    <property type="entry name" value="ANKYRIN"/>
</dbReference>
<dbReference type="RefSeq" id="XP_032350642.1">
    <property type="nucleotide sequence ID" value="XM_032494751.1"/>
</dbReference>
<dbReference type="InterPro" id="IPR050657">
    <property type="entry name" value="Ankyrin_repeat_domain"/>
</dbReference>
<dbReference type="RefSeq" id="XP_032350646.1">
    <property type="nucleotide sequence ID" value="XM_032494755.1"/>
</dbReference>
<evidence type="ECO:0000256" key="1">
    <source>
        <dbReference type="PROSITE-ProRule" id="PRU00023"/>
    </source>
</evidence>
<dbReference type="RefSeq" id="XP_032350643.1">
    <property type="nucleotide sequence ID" value="XM_032494752.1"/>
</dbReference>
<dbReference type="InterPro" id="IPR036770">
    <property type="entry name" value="Ankyrin_rpt-contain_sf"/>
</dbReference>
<dbReference type="Pfam" id="PF00023">
    <property type="entry name" value="Ank"/>
    <property type="match status" value="1"/>
</dbReference>
<feature type="repeat" description="ANK" evidence="1">
    <location>
        <begin position="136"/>
        <end position="168"/>
    </location>
</feature>
<dbReference type="PANTHER" id="PTHR24147">
    <property type="entry name" value="ANKYRIN REPEAT DOMAIN 36-RELATED"/>
    <property type="match status" value="1"/>
</dbReference>
<evidence type="ECO:0000313" key="6">
    <source>
        <dbReference type="RefSeq" id="XP_032350641.1"/>
    </source>
</evidence>
<gene>
    <name evidence="4 5 6 7 8 9 10 11" type="primary">LOC116668142</name>
</gene>
<protein>
    <submittedName>
        <fullName evidence="4 5">Ankyrin repeat domain-containing protein 19</fullName>
    </submittedName>
</protein>
<evidence type="ECO:0000256" key="2">
    <source>
        <dbReference type="SAM" id="MobiDB-lite"/>
    </source>
</evidence>
<evidence type="ECO:0000313" key="5">
    <source>
        <dbReference type="RefSeq" id="XP_032350640.1"/>
    </source>
</evidence>
<evidence type="ECO:0000313" key="4">
    <source>
        <dbReference type="RefSeq" id="XP_032350639.1"/>
    </source>
</evidence>
<evidence type="ECO:0000313" key="10">
    <source>
        <dbReference type="RefSeq" id="XP_032350645.1"/>
    </source>
</evidence>
<feature type="repeat" description="ANK" evidence="1">
    <location>
        <begin position="103"/>
        <end position="135"/>
    </location>
</feature>
<dbReference type="KEGG" id="cfr:116668142"/>
<dbReference type="PANTHER" id="PTHR24147:SF64">
    <property type="entry name" value="ANKYRIN REPEAT DOMAIN-CONTAINING PROTEIN 19-RELATED"/>
    <property type="match status" value="1"/>
</dbReference>
<proteinExistence type="predicted"/>
<sequence>MKKRLTEFASCVGFSIHQRERRNRENPVPGYHVRKRELTPFHKAAYFGHLDTVEVLLLCNENVVDGRDRKNRTALHLACTTGQSSVVSLLIHWDCNLNARDKEGKTALIKAVQCQKEVCVTVLLEYRADPNLEDNCQNTALHYAVLAGDTSIAAKLLRYNANIEATDKYNFTPLLLAIRENKEEMVKFLIENGANVHAVDKLQRSALTLAVFHDSPDIVKLLLQKHVNASSRDLQGWCPEQYARLNGFKHIYQLIVDYRDGKIPTTPPQNSDLGQSSAKESLPSSRTGAENIQEKLQLSGKDDEEEMVVELGTSNGSCTDSPKNVEQKTDLVVEFSPRFEDISVISISPKHDVDDSRPPSDGDLDLAPKVKCFLVKLIFLL</sequence>
<dbReference type="PROSITE" id="PS50088">
    <property type="entry name" value="ANK_REPEAT"/>
    <property type="match status" value="4"/>
</dbReference>
<dbReference type="Pfam" id="PF13637">
    <property type="entry name" value="Ank_4"/>
    <property type="match status" value="1"/>
</dbReference>
<dbReference type="Gene3D" id="1.25.40.20">
    <property type="entry name" value="Ankyrin repeat-containing domain"/>
    <property type="match status" value="3"/>
</dbReference>
<feature type="region of interest" description="Disordered" evidence="2">
    <location>
        <begin position="263"/>
        <end position="290"/>
    </location>
</feature>
<dbReference type="RefSeq" id="XP_032350644.1">
    <property type="nucleotide sequence ID" value="XM_032494753.1"/>
</dbReference>
<evidence type="ECO:0000313" key="3">
    <source>
        <dbReference type="Proteomes" id="UP000694856"/>
    </source>
</evidence>